<proteinExistence type="predicted"/>
<keyword evidence="2" id="KW-1185">Reference proteome</keyword>
<dbReference type="STRING" id="587909.SAMN05421810_106193"/>
<sequence>MTVADRLRVLNRRARHAPLPRARAGALDRPPVVVPSHHDDLATRLAAGPAVRADLLAEFTRTVAAASPGSTVLAPEHLGTLRL</sequence>
<dbReference type="AlphaFoldDB" id="A0A1I5XPT6"/>
<protein>
    <submittedName>
        <fullName evidence="1">Uncharacterized protein</fullName>
    </submittedName>
</protein>
<dbReference type="RefSeq" id="WP_092531666.1">
    <property type="nucleotide sequence ID" value="NZ_FOWW01000006.1"/>
</dbReference>
<evidence type="ECO:0000313" key="1">
    <source>
        <dbReference type="EMBL" id="SFQ33973.1"/>
    </source>
</evidence>
<dbReference type="Proteomes" id="UP000198727">
    <property type="component" value="Unassembled WGS sequence"/>
</dbReference>
<accession>A0A1I5XPT6</accession>
<evidence type="ECO:0000313" key="2">
    <source>
        <dbReference type="Proteomes" id="UP000198727"/>
    </source>
</evidence>
<name>A0A1I5XPT6_9PSEU</name>
<organism evidence="1 2">
    <name type="scientific">Amycolatopsis arida</name>
    <dbReference type="NCBI Taxonomy" id="587909"/>
    <lineage>
        <taxon>Bacteria</taxon>
        <taxon>Bacillati</taxon>
        <taxon>Actinomycetota</taxon>
        <taxon>Actinomycetes</taxon>
        <taxon>Pseudonocardiales</taxon>
        <taxon>Pseudonocardiaceae</taxon>
        <taxon>Amycolatopsis</taxon>
    </lineage>
</organism>
<reference evidence="2" key="1">
    <citation type="submission" date="2016-10" db="EMBL/GenBank/DDBJ databases">
        <authorList>
            <person name="Varghese N."/>
            <person name="Submissions S."/>
        </authorList>
    </citation>
    <scope>NUCLEOTIDE SEQUENCE [LARGE SCALE GENOMIC DNA]</scope>
    <source>
        <strain evidence="2">CGMCC 4.5579</strain>
    </source>
</reference>
<gene>
    <name evidence="1" type="ORF">SAMN05421810_106193</name>
</gene>
<dbReference type="EMBL" id="FOWW01000006">
    <property type="protein sequence ID" value="SFQ33973.1"/>
    <property type="molecule type" value="Genomic_DNA"/>
</dbReference>
<dbReference type="OrthoDB" id="9789133at2"/>